<dbReference type="AlphaFoldDB" id="A0A2V3IFA3"/>
<evidence type="ECO:0000313" key="3">
    <source>
        <dbReference type="Proteomes" id="UP000247409"/>
    </source>
</evidence>
<evidence type="ECO:0000313" key="2">
    <source>
        <dbReference type="EMBL" id="PXF40731.1"/>
    </source>
</evidence>
<organism evidence="2 3">
    <name type="scientific">Gracilariopsis chorda</name>
    <dbReference type="NCBI Taxonomy" id="448386"/>
    <lineage>
        <taxon>Eukaryota</taxon>
        <taxon>Rhodophyta</taxon>
        <taxon>Florideophyceae</taxon>
        <taxon>Rhodymeniophycidae</taxon>
        <taxon>Gracilariales</taxon>
        <taxon>Gracilariaceae</taxon>
        <taxon>Gracilariopsis</taxon>
    </lineage>
</organism>
<protein>
    <submittedName>
        <fullName evidence="2">Uncharacterized protein</fullName>
    </submittedName>
</protein>
<name>A0A2V3IFA3_9FLOR</name>
<feature type="compositionally biased region" description="Basic and acidic residues" evidence="1">
    <location>
        <begin position="313"/>
        <end position="333"/>
    </location>
</feature>
<feature type="compositionally biased region" description="Acidic residues" evidence="1">
    <location>
        <begin position="281"/>
        <end position="294"/>
    </location>
</feature>
<sequence>MLLAALQSVGIEIPCTVHGGPCQDCMRVIENCSSSGDVLQQWELMREIYSSSNCRPGKEILRQSSGSIIELRACWDCLTDPLAHVNEGSTKVKFKPFPSILERADCSFPGYDEPSVPCVYHQLSVPLRCIGEIPMLCLVRISEVVESSQLYPLTIQELSPSKYRVGIDIQDSFQGLGVFLSNPCYPRLRNIYFSDTVSDYTGDVRLVKISHKRQRTPEMYSLEEVASGKPFATDDGTLALARSIFFGASEINLNYAPIVVPKNRSTSAFEELPKDDGESISIEEDGDNQGDGGDDLQPVEVPWEHLLNTSSEESEHRQESDSQFKPEDVEIGE</sequence>
<dbReference type="EMBL" id="NBIV01000263">
    <property type="protein sequence ID" value="PXF40731.1"/>
    <property type="molecule type" value="Genomic_DNA"/>
</dbReference>
<gene>
    <name evidence="2" type="ORF">BWQ96_09564</name>
</gene>
<proteinExistence type="predicted"/>
<feature type="region of interest" description="Disordered" evidence="1">
    <location>
        <begin position="269"/>
        <end position="333"/>
    </location>
</feature>
<reference evidence="2 3" key="1">
    <citation type="journal article" date="2018" name="Mol. Biol. Evol.">
        <title>Analysis of the draft genome of the red seaweed Gracilariopsis chorda provides insights into genome size evolution in Rhodophyta.</title>
        <authorList>
            <person name="Lee J."/>
            <person name="Yang E.C."/>
            <person name="Graf L."/>
            <person name="Yang J.H."/>
            <person name="Qiu H."/>
            <person name="Zel Zion U."/>
            <person name="Chan C.X."/>
            <person name="Stephens T.G."/>
            <person name="Weber A.P.M."/>
            <person name="Boo G.H."/>
            <person name="Boo S.M."/>
            <person name="Kim K.M."/>
            <person name="Shin Y."/>
            <person name="Jung M."/>
            <person name="Lee S.J."/>
            <person name="Yim H.S."/>
            <person name="Lee J.H."/>
            <person name="Bhattacharya D."/>
            <person name="Yoon H.S."/>
        </authorList>
    </citation>
    <scope>NUCLEOTIDE SEQUENCE [LARGE SCALE GENOMIC DNA]</scope>
    <source>
        <strain evidence="2 3">SKKU-2015</strain>
        <tissue evidence="2">Whole body</tissue>
    </source>
</reference>
<accession>A0A2V3IFA3</accession>
<dbReference type="Proteomes" id="UP000247409">
    <property type="component" value="Unassembled WGS sequence"/>
</dbReference>
<keyword evidence="3" id="KW-1185">Reference proteome</keyword>
<evidence type="ECO:0000256" key="1">
    <source>
        <dbReference type="SAM" id="MobiDB-lite"/>
    </source>
</evidence>
<comment type="caution">
    <text evidence="2">The sequence shown here is derived from an EMBL/GenBank/DDBJ whole genome shotgun (WGS) entry which is preliminary data.</text>
</comment>